<name>A0A134AM78_9FUSO</name>
<evidence type="ECO:0000313" key="2">
    <source>
        <dbReference type="EMBL" id="KXB68797.1"/>
    </source>
</evidence>
<organism evidence="2 3">
    <name type="scientific">Leptotrichia wadei</name>
    <dbReference type="NCBI Taxonomy" id="157687"/>
    <lineage>
        <taxon>Bacteria</taxon>
        <taxon>Fusobacteriati</taxon>
        <taxon>Fusobacteriota</taxon>
        <taxon>Fusobacteriia</taxon>
        <taxon>Fusobacteriales</taxon>
        <taxon>Leptotrichiaceae</taxon>
        <taxon>Leptotrichia</taxon>
    </lineage>
</organism>
<evidence type="ECO:0000313" key="3">
    <source>
        <dbReference type="Proteomes" id="UP000070483"/>
    </source>
</evidence>
<dbReference type="Proteomes" id="UP000070483">
    <property type="component" value="Unassembled WGS sequence"/>
</dbReference>
<reference evidence="3" key="1">
    <citation type="submission" date="2016-01" db="EMBL/GenBank/DDBJ databases">
        <authorList>
            <person name="Mitreva M."/>
            <person name="Pepin K.H."/>
            <person name="Mihindukulasuriya K.A."/>
            <person name="Fulton R."/>
            <person name="Fronick C."/>
            <person name="O'Laughlin M."/>
            <person name="Miner T."/>
            <person name="Herter B."/>
            <person name="Rosa B.A."/>
            <person name="Cordes M."/>
            <person name="Tomlinson C."/>
            <person name="Wollam A."/>
            <person name="Palsikar V.B."/>
            <person name="Mardis E.R."/>
            <person name="Wilson R.K."/>
        </authorList>
    </citation>
    <scope>NUCLEOTIDE SEQUENCE [LARGE SCALE GENOMIC DNA]</scope>
    <source>
        <strain evidence="3">KA00185</strain>
    </source>
</reference>
<dbReference type="PROSITE" id="PS51257">
    <property type="entry name" value="PROKAR_LIPOPROTEIN"/>
    <property type="match status" value="1"/>
</dbReference>
<dbReference type="OrthoDB" id="80453at2"/>
<accession>A0A134AM78</accession>
<feature type="coiled-coil region" evidence="1">
    <location>
        <begin position="196"/>
        <end position="237"/>
    </location>
</feature>
<keyword evidence="3" id="KW-1185">Reference proteome</keyword>
<dbReference type="STRING" id="157687.HMPREF3180_00642"/>
<evidence type="ECO:0000256" key="1">
    <source>
        <dbReference type="SAM" id="Coils"/>
    </source>
</evidence>
<sequence length="461" mass="54143">MKKIFLILLLLFTIVSCELKKAQEAYDNKEYIRSIYLTLSYFEKHPNKVEKIKPDIKNEIMEKFSNIVNYYKTEAGSSNLKERQDGYEGLYKIYALFDVYSQSSNFTDFLSKYDDDELLGEIYKIIDERIKTRELEGKYSRDIISILDEYYRNMIGYTKELSEIKKIDENKILKYESISRKMSQAEADKLIEYANIKEKAEEYREAQKLNEAAQKTYGQYQRNYKNMYIKIRELKKKADYQEADKLYQSAIRTSGAVSKHGYRKSIEKLKKAQEIIPNFKDSKEKIAEYSKKAYVKYNISGCDNSHVPAYINGHLSKVGVYTKYSSEAEVQINCKVTDNYQVSTYPSQIKNLSQVKDIKNSDGQTVKKEFIFQESKTKSVEKLDFSYEIELSGYVKKKYSGNAYKQHEINSLQYLGNVPSEYSGKDKIEKLWGESEMRRKVYDSASFFKDLEDIVKELEKL</sequence>
<evidence type="ECO:0008006" key="4">
    <source>
        <dbReference type="Google" id="ProtNLM"/>
    </source>
</evidence>
<dbReference type="PATRIC" id="fig|157687.3.peg.642"/>
<protein>
    <recommendedName>
        <fullName evidence="4">Lipoprotein</fullName>
    </recommendedName>
</protein>
<proteinExistence type="predicted"/>
<dbReference type="EMBL" id="LSDD01000037">
    <property type="protein sequence ID" value="KXB68797.1"/>
    <property type="molecule type" value="Genomic_DNA"/>
</dbReference>
<keyword evidence="1" id="KW-0175">Coiled coil</keyword>
<gene>
    <name evidence="2" type="ORF">HMPREF3180_00642</name>
</gene>
<dbReference type="AlphaFoldDB" id="A0A134AM78"/>
<comment type="caution">
    <text evidence="2">The sequence shown here is derived from an EMBL/GenBank/DDBJ whole genome shotgun (WGS) entry which is preliminary data.</text>
</comment>